<dbReference type="Proteomes" id="UP000616151">
    <property type="component" value="Unassembled WGS sequence"/>
</dbReference>
<protein>
    <submittedName>
        <fullName evidence="1">EamA family transporter</fullName>
    </submittedName>
</protein>
<dbReference type="EMBL" id="JAENHL010000008">
    <property type="protein sequence ID" value="MBK1871188.1"/>
    <property type="molecule type" value="Genomic_DNA"/>
</dbReference>
<keyword evidence="2" id="KW-1185">Reference proteome</keyword>
<proteinExistence type="predicted"/>
<evidence type="ECO:0000313" key="1">
    <source>
        <dbReference type="EMBL" id="MBK1871188.1"/>
    </source>
</evidence>
<gene>
    <name evidence="1" type="ORF">JHL16_32780</name>
</gene>
<accession>A0ACC5RF11</accession>
<name>A0ACC5RF11_9HYPH</name>
<sequence length="270" mass="28621">MALTAMIVVQAGAAFAQPTMAAYGPFATTWGRLAWAAIMLFIIVRPDIRRYRPRELLLTLALGATMAAMTLTFFVAIMRVPLGLVVAIELLGPLTVAAFGFARSWRILWLVLAFAGVLLLALNLEGWTIDVLGFGFALLAGVGWGTYIVLNKKVGRIFRGLDGLAISFVAAAVIATPFGLYETGFTLPSGLVFETMGLAILTPLLPYALEMMSLRRLSQASFGILMSIEPAVAALAGYIILSEALSLQQLAGIALVVCAGAGAVASSREH</sequence>
<comment type="caution">
    <text evidence="1">The sequence shown here is derived from an EMBL/GenBank/DDBJ whole genome shotgun (WGS) entry which is preliminary data.</text>
</comment>
<evidence type="ECO:0000313" key="2">
    <source>
        <dbReference type="Proteomes" id="UP000616151"/>
    </source>
</evidence>
<reference evidence="1" key="1">
    <citation type="submission" date="2021-01" db="EMBL/GenBank/DDBJ databases">
        <authorList>
            <person name="Sun Q."/>
        </authorList>
    </citation>
    <scope>NUCLEOTIDE SEQUENCE</scope>
    <source>
        <strain evidence="1">YIM B02566</strain>
    </source>
</reference>
<organism evidence="1 2">
    <name type="scientific">Taklimakanibacter albus</name>
    <dbReference type="NCBI Taxonomy" id="2800327"/>
    <lineage>
        <taxon>Bacteria</taxon>
        <taxon>Pseudomonadati</taxon>
        <taxon>Pseudomonadota</taxon>
        <taxon>Alphaproteobacteria</taxon>
        <taxon>Hyphomicrobiales</taxon>
        <taxon>Aestuariivirgaceae</taxon>
        <taxon>Taklimakanibacter</taxon>
    </lineage>
</organism>